<dbReference type="Gene3D" id="3.30.590.20">
    <property type="match status" value="1"/>
</dbReference>
<comment type="caution">
    <text evidence="7">The sequence shown here is derived from an EMBL/GenBank/DDBJ whole genome shotgun (WGS) entry which is preliminary data.</text>
</comment>
<proteinExistence type="inferred from homology"/>
<organism evidence="7 8">
    <name type="scientific">Actinacidiphila acididurans</name>
    <dbReference type="NCBI Taxonomy" id="2784346"/>
    <lineage>
        <taxon>Bacteria</taxon>
        <taxon>Bacillati</taxon>
        <taxon>Actinomycetota</taxon>
        <taxon>Actinomycetes</taxon>
        <taxon>Kitasatosporales</taxon>
        <taxon>Streptomycetaceae</taxon>
        <taxon>Actinacidiphila</taxon>
    </lineage>
</organism>
<dbReference type="NCBIfam" id="NF010041">
    <property type="entry name" value="PRK13517.1-1"/>
    <property type="match status" value="1"/>
</dbReference>
<feature type="region of interest" description="Disordered" evidence="6">
    <location>
        <begin position="364"/>
        <end position="442"/>
    </location>
</feature>
<dbReference type="EC" id="6.3.2.2" evidence="5"/>
<dbReference type="SUPFAM" id="SSF55931">
    <property type="entry name" value="Glutamine synthetase/guanido kinase"/>
    <property type="match status" value="1"/>
</dbReference>
<keyword evidence="8" id="KW-1185">Reference proteome</keyword>
<comment type="catalytic activity">
    <reaction evidence="4 5">
        <text>L-cysteine + L-glutamate + ATP = gamma-L-glutamyl-L-cysteine + ADP + phosphate + H(+)</text>
        <dbReference type="Rhea" id="RHEA:13285"/>
        <dbReference type="ChEBI" id="CHEBI:15378"/>
        <dbReference type="ChEBI" id="CHEBI:29985"/>
        <dbReference type="ChEBI" id="CHEBI:30616"/>
        <dbReference type="ChEBI" id="CHEBI:35235"/>
        <dbReference type="ChEBI" id="CHEBI:43474"/>
        <dbReference type="ChEBI" id="CHEBI:58173"/>
        <dbReference type="ChEBI" id="CHEBI:456216"/>
        <dbReference type="EC" id="6.3.2.2"/>
    </reaction>
</comment>
<evidence type="ECO:0000256" key="2">
    <source>
        <dbReference type="ARBA" id="ARBA00022741"/>
    </source>
</evidence>
<sequence length="442" mass="45937">MAATLGVEEEYLLLDRGTALPSPSAGLVQSAADLEPVLTRGEVTSELLQAQIEIATPVCTGLDEVTAHLARLRQALAAAALRTGCRLAATGGAPLSTGHAVPVTQKQRYREMHADAARLVDEQLICGMHIHVAVPDRSAGAAALGRIRPWLPLLVALGANSPFWDGRDTGFASWRTVVFGRWPVSGSPPFVSGGAQYERRVAALLATGVIPDRKQIYWHARLSEGYPTLEVRAPDVQVDVDSAVTLAGLTRAMVATALREARHGVRPLDPPGSILYASGWHAARHGLTDDLVDPRHGTPDAAADVVAALLDHVRPALNCFGDTDRVTAGVERLITRGTGAARQRAALATGGLDALLDLIAPAREPAGGSARGSAREPAPRPADDTRPGLAPQTGAAPQNGSGTARPVAPEFGALPEPGALRPGRAAHRPDPAHTLPGPGGAG</sequence>
<comment type="function">
    <text evidence="5">ATP-dependent carboxylate-amine ligase which exhibits weak glutamate--cysteine ligase activity.</text>
</comment>
<keyword evidence="2 5" id="KW-0547">Nucleotide-binding</keyword>
<accession>A0ABS2TXU0</accession>
<dbReference type="PANTHER" id="PTHR36510">
    <property type="entry name" value="GLUTAMATE--CYSTEINE LIGASE 2-RELATED"/>
    <property type="match status" value="1"/>
</dbReference>
<evidence type="ECO:0000256" key="4">
    <source>
        <dbReference type="ARBA" id="ARBA00048819"/>
    </source>
</evidence>
<dbReference type="EMBL" id="JADKYB010000016">
    <property type="protein sequence ID" value="MBM9508144.1"/>
    <property type="molecule type" value="Genomic_DNA"/>
</dbReference>
<protein>
    <recommendedName>
        <fullName evidence="5">Putative glutamate--cysteine ligase 2</fullName>
        <ecNumber evidence="5">6.3.2.2</ecNumber>
    </recommendedName>
    <alternativeName>
        <fullName evidence="5">Gamma-glutamylcysteine synthetase 2</fullName>
        <shortName evidence="5">GCS 2</shortName>
        <shortName evidence="5">Gamma-GCS 2</shortName>
    </alternativeName>
</protein>
<dbReference type="Proteomes" id="UP000749040">
    <property type="component" value="Unassembled WGS sequence"/>
</dbReference>
<evidence type="ECO:0000256" key="1">
    <source>
        <dbReference type="ARBA" id="ARBA00022598"/>
    </source>
</evidence>
<dbReference type="InterPro" id="IPR011793">
    <property type="entry name" value="YbdK"/>
</dbReference>
<evidence type="ECO:0000313" key="7">
    <source>
        <dbReference type="EMBL" id="MBM9508144.1"/>
    </source>
</evidence>
<comment type="similarity">
    <text evidence="5">Belongs to the glutamate--cysteine ligase type 2 family. YbdK subfamily.</text>
</comment>
<dbReference type="InterPro" id="IPR050141">
    <property type="entry name" value="GCL_type2/YbdK_subfam"/>
</dbReference>
<gene>
    <name evidence="7" type="ORF">ITX44_27040</name>
</gene>
<evidence type="ECO:0000313" key="8">
    <source>
        <dbReference type="Proteomes" id="UP000749040"/>
    </source>
</evidence>
<feature type="compositionally biased region" description="Basic and acidic residues" evidence="6">
    <location>
        <begin position="373"/>
        <end position="386"/>
    </location>
</feature>
<name>A0ABS2TXU0_9ACTN</name>
<dbReference type="NCBIfam" id="TIGR02050">
    <property type="entry name" value="gshA_cyan_rel"/>
    <property type="match status" value="1"/>
</dbReference>
<keyword evidence="1 5" id="KW-0436">Ligase</keyword>
<reference evidence="7 8" key="1">
    <citation type="submission" date="2021-01" db="EMBL/GenBank/DDBJ databases">
        <title>Streptomyces acididurans sp. nov., isolated from a peat swamp forest soil.</title>
        <authorList>
            <person name="Chantavorakit T."/>
            <person name="Duangmal K."/>
        </authorList>
    </citation>
    <scope>NUCLEOTIDE SEQUENCE [LARGE SCALE GENOMIC DNA]</scope>
    <source>
        <strain evidence="7 8">KK5PA1</strain>
    </source>
</reference>
<evidence type="ECO:0000256" key="6">
    <source>
        <dbReference type="SAM" id="MobiDB-lite"/>
    </source>
</evidence>
<dbReference type="InterPro" id="IPR006336">
    <property type="entry name" value="GCS2"/>
</dbReference>
<evidence type="ECO:0000256" key="3">
    <source>
        <dbReference type="ARBA" id="ARBA00022840"/>
    </source>
</evidence>
<dbReference type="HAMAP" id="MF_01609">
    <property type="entry name" value="Glu_cys_ligase_2"/>
    <property type="match status" value="1"/>
</dbReference>
<keyword evidence="3 5" id="KW-0067">ATP-binding</keyword>
<dbReference type="Pfam" id="PF04107">
    <property type="entry name" value="GCS2"/>
    <property type="match status" value="1"/>
</dbReference>
<evidence type="ECO:0000256" key="5">
    <source>
        <dbReference type="HAMAP-Rule" id="MF_01609"/>
    </source>
</evidence>
<dbReference type="PANTHER" id="PTHR36510:SF1">
    <property type="entry name" value="GLUTAMATE--CYSTEINE LIGASE 2-RELATED"/>
    <property type="match status" value="1"/>
</dbReference>
<dbReference type="InterPro" id="IPR014746">
    <property type="entry name" value="Gln_synth/guanido_kin_cat_dom"/>
</dbReference>
<dbReference type="GO" id="GO:0016874">
    <property type="term" value="F:ligase activity"/>
    <property type="evidence" value="ECO:0007669"/>
    <property type="project" value="UniProtKB-KW"/>
</dbReference>